<gene>
    <name evidence="1" type="ORF">L195_g062070</name>
</gene>
<sequence length="49" mass="5765">RLLVYDDDDEQDFDEIKDPRQQAQEIKPKLTRDEAAALDAVKNVFEEMI</sequence>
<dbReference type="AlphaFoldDB" id="A0A2K3KDI5"/>
<reference evidence="1 2" key="1">
    <citation type="journal article" date="2014" name="Am. J. Bot.">
        <title>Genome assembly and annotation for red clover (Trifolium pratense; Fabaceae).</title>
        <authorList>
            <person name="Istvanek J."/>
            <person name="Jaros M."/>
            <person name="Krenek A."/>
            <person name="Repkova J."/>
        </authorList>
    </citation>
    <scope>NUCLEOTIDE SEQUENCE [LARGE SCALE GENOMIC DNA]</scope>
    <source>
        <strain evidence="2">cv. Tatra</strain>
        <tissue evidence="1">Young leaves</tissue>
    </source>
</reference>
<feature type="non-terminal residue" evidence="1">
    <location>
        <position position="1"/>
    </location>
</feature>
<name>A0A2K3KDI5_TRIPR</name>
<evidence type="ECO:0000313" key="1">
    <source>
        <dbReference type="EMBL" id="PNX64342.1"/>
    </source>
</evidence>
<reference evidence="1 2" key="2">
    <citation type="journal article" date="2017" name="Front. Plant Sci.">
        <title>Gene Classification and Mining of Molecular Markers Useful in Red Clover (Trifolium pratense) Breeding.</title>
        <authorList>
            <person name="Istvanek J."/>
            <person name="Dluhosova J."/>
            <person name="Dluhos P."/>
            <person name="Patkova L."/>
            <person name="Nedelnik J."/>
            <person name="Repkova J."/>
        </authorList>
    </citation>
    <scope>NUCLEOTIDE SEQUENCE [LARGE SCALE GENOMIC DNA]</scope>
    <source>
        <strain evidence="2">cv. Tatra</strain>
        <tissue evidence="1">Young leaves</tissue>
    </source>
</reference>
<evidence type="ECO:0000313" key="2">
    <source>
        <dbReference type="Proteomes" id="UP000236291"/>
    </source>
</evidence>
<proteinExistence type="predicted"/>
<dbReference type="EMBL" id="ASHM01164660">
    <property type="protein sequence ID" value="PNX64342.1"/>
    <property type="molecule type" value="Genomic_DNA"/>
</dbReference>
<accession>A0A2K3KDI5</accession>
<dbReference type="Proteomes" id="UP000236291">
    <property type="component" value="Unassembled WGS sequence"/>
</dbReference>
<protein>
    <submittedName>
        <fullName evidence="1">Uncharacterized protein</fullName>
    </submittedName>
</protein>
<organism evidence="1 2">
    <name type="scientific">Trifolium pratense</name>
    <name type="common">Red clover</name>
    <dbReference type="NCBI Taxonomy" id="57577"/>
    <lineage>
        <taxon>Eukaryota</taxon>
        <taxon>Viridiplantae</taxon>
        <taxon>Streptophyta</taxon>
        <taxon>Embryophyta</taxon>
        <taxon>Tracheophyta</taxon>
        <taxon>Spermatophyta</taxon>
        <taxon>Magnoliopsida</taxon>
        <taxon>eudicotyledons</taxon>
        <taxon>Gunneridae</taxon>
        <taxon>Pentapetalae</taxon>
        <taxon>rosids</taxon>
        <taxon>fabids</taxon>
        <taxon>Fabales</taxon>
        <taxon>Fabaceae</taxon>
        <taxon>Papilionoideae</taxon>
        <taxon>50 kb inversion clade</taxon>
        <taxon>NPAAA clade</taxon>
        <taxon>Hologalegina</taxon>
        <taxon>IRL clade</taxon>
        <taxon>Trifolieae</taxon>
        <taxon>Trifolium</taxon>
    </lineage>
</organism>
<comment type="caution">
    <text evidence="1">The sequence shown here is derived from an EMBL/GenBank/DDBJ whole genome shotgun (WGS) entry which is preliminary data.</text>
</comment>